<dbReference type="InterPro" id="IPR017853">
    <property type="entry name" value="GH"/>
</dbReference>
<reference evidence="2" key="2">
    <citation type="submission" date="2020-09" db="EMBL/GenBank/DDBJ databases">
        <authorList>
            <person name="Sun Q."/>
            <person name="Zhou Y."/>
        </authorList>
    </citation>
    <scope>NUCLEOTIDE SEQUENCE</scope>
    <source>
        <strain evidence="2">CGMCC 1.15725</strain>
    </source>
</reference>
<comment type="caution">
    <text evidence="2">The sequence shown here is derived from an EMBL/GenBank/DDBJ whole genome shotgun (WGS) entry which is preliminary data.</text>
</comment>
<accession>A0A8J2YTP0</accession>
<dbReference type="AlphaFoldDB" id="A0A8J2YTP0"/>
<name>A0A8J2YTP0_9PROT</name>
<evidence type="ECO:0000313" key="2">
    <source>
        <dbReference type="EMBL" id="GGF19952.1"/>
    </source>
</evidence>
<dbReference type="Proteomes" id="UP000646365">
    <property type="component" value="Unassembled WGS sequence"/>
</dbReference>
<protein>
    <submittedName>
        <fullName evidence="2">Uncharacterized protein</fullName>
    </submittedName>
</protein>
<reference evidence="2" key="1">
    <citation type="journal article" date="2014" name="Int. J. Syst. Evol. Microbiol.">
        <title>Complete genome sequence of Corynebacterium casei LMG S-19264T (=DSM 44701T), isolated from a smear-ripened cheese.</title>
        <authorList>
            <consortium name="US DOE Joint Genome Institute (JGI-PGF)"/>
            <person name="Walter F."/>
            <person name="Albersmeier A."/>
            <person name="Kalinowski J."/>
            <person name="Ruckert C."/>
        </authorList>
    </citation>
    <scope>NUCLEOTIDE SEQUENCE</scope>
    <source>
        <strain evidence="2">CGMCC 1.15725</strain>
    </source>
</reference>
<keyword evidence="1" id="KW-0732">Signal</keyword>
<proteinExistence type="predicted"/>
<feature type="chain" id="PRO_5035266745" evidence="1">
    <location>
        <begin position="39"/>
        <end position="489"/>
    </location>
</feature>
<keyword evidence="3" id="KW-1185">Reference proteome</keyword>
<dbReference type="EMBL" id="BMJQ01000006">
    <property type="protein sequence ID" value="GGF19952.1"/>
    <property type="molecule type" value="Genomic_DNA"/>
</dbReference>
<evidence type="ECO:0000256" key="1">
    <source>
        <dbReference type="SAM" id="SignalP"/>
    </source>
</evidence>
<organism evidence="2 3">
    <name type="scientific">Aliidongia dinghuensis</name>
    <dbReference type="NCBI Taxonomy" id="1867774"/>
    <lineage>
        <taxon>Bacteria</taxon>
        <taxon>Pseudomonadati</taxon>
        <taxon>Pseudomonadota</taxon>
        <taxon>Alphaproteobacteria</taxon>
        <taxon>Rhodospirillales</taxon>
        <taxon>Dongiaceae</taxon>
        <taxon>Aliidongia</taxon>
    </lineage>
</organism>
<sequence>MGGSQVLSEKKKLKLNLSKFLFIGATALTFAQASTAFASGTVTFLFFDRNGNALSSASVRNILNNNNAGWDGDALVNPTNLQDLEETPLYDTNQGLAFDTISEPAALSLNWPTTRGYSTLIVDNGGKGFSNGGTVNFTYQAALDSSRRLVAALAARPTYQPSAAFKTAYSAMSADLQQATASSAQSTRGKYGQLALDQAHIANDLMLSEYGHAMTGRSATWLGTTFDTTDNVSTTVSNATVATPHGWVRMVFDPSAQPSDYTEAVNAAHAAGLKVLGQPIDSSEAASFSQSAYVARFQTYIQAFPNMDAWEIGNEVNGSWLGSGMGQKIAATASYVAAAAPKAQRVLTLYWQIGTDAPEWSTFNWARANLPASTRNLINVVLLSTYVEDAPMGLAFDQIMNELHTEFPNQKIGLGELGYWSPDTSQAWWAISPNNPTTSTRRAVANQYYSASLGYSFGVGGGFWWYFAEDTLSDPQLTGAIRAGVTGAF</sequence>
<dbReference type="SUPFAM" id="SSF51445">
    <property type="entry name" value="(Trans)glycosidases"/>
    <property type="match status" value="1"/>
</dbReference>
<gene>
    <name evidence="2" type="ORF">GCM10011611_27430</name>
</gene>
<evidence type="ECO:0000313" key="3">
    <source>
        <dbReference type="Proteomes" id="UP000646365"/>
    </source>
</evidence>
<dbReference type="Gene3D" id="3.20.20.80">
    <property type="entry name" value="Glycosidases"/>
    <property type="match status" value="1"/>
</dbReference>
<feature type="signal peptide" evidence="1">
    <location>
        <begin position="1"/>
        <end position="38"/>
    </location>
</feature>